<dbReference type="Pfam" id="PF00455">
    <property type="entry name" value="DeoRC"/>
    <property type="match status" value="1"/>
</dbReference>
<sequence>MSAAQQARMIAAERHQHILDTLAERSAISVQEICDSCGVSAVTARADLSYLEEEGKLKRTHGGAVPVSSFVIPRVPQRIRKNAAAKHAIGLYAATMVRDGDTILVGSGSTTLEFLHCLQDLREITVITDDYYGLEYVEQHLLNATPVCTGGTLGRQYRHFYGPMLADSLANVYIDKVFLGADAFEPDFGFLAEFEQTASAKAEFVKHARTRVMLMDSSKVGASRSFVRFAGPADMDIVVMDHDPSNIVGDAIREAGGSGRVVSTMR</sequence>
<keyword evidence="1" id="KW-0805">Transcription regulation</keyword>
<dbReference type="SMART" id="SM00420">
    <property type="entry name" value="HTH_DEOR"/>
    <property type="match status" value="1"/>
</dbReference>
<dbReference type="InterPro" id="IPR037171">
    <property type="entry name" value="NagB/RpiA_transferase-like"/>
</dbReference>
<dbReference type="PROSITE" id="PS00894">
    <property type="entry name" value="HTH_DEOR_1"/>
    <property type="match status" value="1"/>
</dbReference>
<keyword evidence="2" id="KW-0238">DNA-binding</keyword>
<dbReference type="SUPFAM" id="SSF46785">
    <property type="entry name" value="Winged helix' DNA-binding domain"/>
    <property type="match status" value="1"/>
</dbReference>
<dbReference type="GO" id="GO:0003700">
    <property type="term" value="F:DNA-binding transcription factor activity"/>
    <property type="evidence" value="ECO:0007669"/>
    <property type="project" value="InterPro"/>
</dbReference>
<dbReference type="Pfam" id="PF08220">
    <property type="entry name" value="HTH_DeoR"/>
    <property type="match status" value="1"/>
</dbReference>
<protein>
    <submittedName>
        <fullName evidence="5">DeoR/GlpR transcriptional regulator</fullName>
    </submittedName>
</protein>
<proteinExistence type="predicted"/>
<dbReference type="Gene3D" id="1.10.10.10">
    <property type="entry name" value="Winged helix-like DNA-binding domain superfamily/Winged helix DNA-binding domain"/>
    <property type="match status" value="1"/>
</dbReference>
<keyword evidence="3" id="KW-0804">Transcription</keyword>
<dbReference type="Gene3D" id="3.40.50.1360">
    <property type="match status" value="1"/>
</dbReference>
<dbReference type="PROSITE" id="PS51000">
    <property type="entry name" value="HTH_DEOR_2"/>
    <property type="match status" value="1"/>
</dbReference>
<dbReference type="PANTHER" id="PTHR30363:SF55">
    <property type="entry name" value="HTH-TYPE TRANSCRIPTIONAL REGULATOR ULAR"/>
    <property type="match status" value="1"/>
</dbReference>
<dbReference type="SMART" id="SM01134">
    <property type="entry name" value="DeoRC"/>
    <property type="match status" value="1"/>
</dbReference>
<dbReference type="InterPro" id="IPR036390">
    <property type="entry name" value="WH_DNA-bd_sf"/>
</dbReference>
<keyword evidence="6" id="KW-1185">Reference proteome</keyword>
<reference evidence="5 6" key="1">
    <citation type="submission" date="2019-08" db="EMBL/GenBank/DDBJ databases">
        <title>In-depth cultivation of the pig gut microbiome towards novel bacterial diversity and tailored functional studies.</title>
        <authorList>
            <person name="Wylensek D."/>
            <person name="Hitch T.C.A."/>
            <person name="Clavel T."/>
        </authorList>
    </citation>
    <scope>NUCLEOTIDE SEQUENCE [LARGE SCALE GENOMIC DNA]</scope>
    <source>
        <strain evidence="5 6">CA-Schmier-601-WT-1</strain>
    </source>
</reference>
<evidence type="ECO:0000256" key="1">
    <source>
        <dbReference type="ARBA" id="ARBA00023015"/>
    </source>
</evidence>
<dbReference type="InterPro" id="IPR050313">
    <property type="entry name" value="Carb_Metab_HTH_regulators"/>
</dbReference>
<dbReference type="GO" id="GO:0003677">
    <property type="term" value="F:DNA binding"/>
    <property type="evidence" value="ECO:0007669"/>
    <property type="project" value="UniProtKB-KW"/>
</dbReference>
<comment type="caution">
    <text evidence="5">The sequence shown here is derived from an EMBL/GenBank/DDBJ whole genome shotgun (WGS) entry which is preliminary data.</text>
</comment>
<dbReference type="InterPro" id="IPR014036">
    <property type="entry name" value="DeoR-like_C"/>
</dbReference>
<dbReference type="Proteomes" id="UP000469325">
    <property type="component" value="Unassembled WGS sequence"/>
</dbReference>
<evidence type="ECO:0000313" key="6">
    <source>
        <dbReference type="Proteomes" id="UP000469325"/>
    </source>
</evidence>
<dbReference type="InterPro" id="IPR018356">
    <property type="entry name" value="Tscrpt_reg_HTH_DeoR_CS"/>
</dbReference>
<name>A0A6N7XC63_9ACTN</name>
<organism evidence="5 6">
    <name type="scientific">Olsenella porci</name>
    <dbReference type="NCBI Taxonomy" id="2652279"/>
    <lineage>
        <taxon>Bacteria</taxon>
        <taxon>Bacillati</taxon>
        <taxon>Actinomycetota</taxon>
        <taxon>Coriobacteriia</taxon>
        <taxon>Coriobacteriales</taxon>
        <taxon>Atopobiaceae</taxon>
        <taxon>Olsenella</taxon>
    </lineage>
</organism>
<accession>A0A6N7XC63</accession>
<dbReference type="AlphaFoldDB" id="A0A6N7XC63"/>
<evidence type="ECO:0000259" key="4">
    <source>
        <dbReference type="PROSITE" id="PS51000"/>
    </source>
</evidence>
<dbReference type="EMBL" id="VUNC01000005">
    <property type="protein sequence ID" value="MST72937.1"/>
    <property type="molecule type" value="Genomic_DNA"/>
</dbReference>
<evidence type="ECO:0000256" key="3">
    <source>
        <dbReference type="ARBA" id="ARBA00023163"/>
    </source>
</evidence>
<evidence type="ECO:0000313" key="5">
    <source>
        <dbReference type="EMBL" id="MST72937.1"/>
    </source>
</evidence>
<dbReference type="PRINTS" id="PR00037">
    <property type="entry name" value="HTHLACR"/>
</dbReference>
<evidence type="ECO:0000256" key="2">
    <source>
        <dbReference type="ARBA" id="ARBA00023125"/>
    </source>
</evidence>
<dbReference type="PANTHER" id="PTHR30363">
    <property type="entry name" value="HTH-TYPE TRANSCRIPTIONAL REGULATOR SRLR-RELATED"/>
    <property type="match status" value="1"/>
</dbReference>
<dbReference type="InterPro" id="IPR036388">
    <property type="entry name" value="WH-like_DNA-bd_sf"/>
</dbReference>
<feature type="domain" description="HTH deoR-type" evidence="4">
    <location>
        <begin position="11"/>
        <end position="66"/>
    </location>
</feature>
<dbReference type="InterPro" id="IPR001034">
    <property type="entry name" value="DeoR_HTH"/>
</dbReference>
<dbReference type="SUPFAM" id="SSF100950">
    <property type="entry name" value="NagB/RpiA/CoA transferase-like"/>
    <property type="match status" value="1"/>
</dbReference>
<gene>
    <name evidence="5" type="ORF">FYJ68_07430</name>
</gene>